<dbReference type="EnsemblPlants" id="AET6Gv20803700.3">
    <property type="protein sequence ID" value="AET6Gv20803700.3"/>
    <property type="gene ID" value="AET6Gv20803700"/>
</dbReference>
<reference evidence="2" key="3">
    <citation type="journal article" date="2017" name="Nature">
        <title>Genome sequence of the progenitor of the wheat D genome Aegilops tauschii.</title>
        <authorList>
            <person name="Luo M.C."/>
            <person name="Gu Y.Q."/>
            <person name="Puiu D."/>
            <person name="Wang H."/>
            <person name="Twardziok S.O."/>
            <person name="Deal K.R."/>
            <person name="Huo N."/>
            <person name="Zhu T."/>
            <person name="Wang L."/>
            <person name="Wang Y."/>
            <person name="McGuire P.E."/>
            <person name="Liu S."/>
            <person name="Long H."/>
            <person name="Ramasamy R.K."/>
            <person name="Rodriguez J.C."/>
            <person name="Van S.L."/>
            <person name="Yuan L."/>
            <person name="Wang Z."/>
            <person name="Xia Z."/>
            <person name="Xiao L."/>
            <person name="Anderson O.D."/>
            <person name="Ouyang S."/>
            <person name="Liang Y."/>
            <person name="Zimin A.V."/>
            <person name="Pertea G."/>
            <person name="Qi P."/>
            <person name="Bennetzen J.L."/>
            <person name="Dai X."/>
            <person name="Dawson M.W."/>
            <person name="Muller H.G."/>
            <person name="Kugler K."/>
            <person name="Rivarola-Duarte L."/>
            <person name="Spannagl M."/>
            <person name="Mayer K.F.X."/>
            <person name="Lu F.H."/>
            <person name="Bevan M.W."/>
            <person name="Leroy P."/>
            <person name="Li P."/>
            <person name="You F.M."/>
            <person name="Sun Q."/>
            <person name="Liu Z."/>
            <person name="Lyons E."/>
            <person name="Wicker T."/>
            <person name="Salzberg S.L."/>
            <person name="Devos K.M."/>
            <person name="Dvorak J."/>
        </authorList>
    </citation>
    <scope>NUCLEOTIDE SEQUENCE [LARGE SCALE GENOMIC DNA]</scope>
    <source>
        <strain evidence="2">cv. AL8/78</strain>
    </source>
</reference>
<reference evidence="2" key="5">
    <citation type="journal article" date="2021" name="G3 (Bethesda)">
        <title>Aegilops tauschii genome assembly Aet v5.0 features greater sequence contiguity and improved annotation.</title>
        <authorList>
            <person name="Wang L."/>
            <person name="Zhu T."/>
            <person name="Rodriguez J.C."/>
            <person name="Deal K.R."/>
            <person name="Dubcovsky J."/>
            <person name="McGuire P.E."/>
            <person name="Lux T."/>
            <person name="Spannagl M."/>
            <person name="Mayer K.F.X."/>
            <person name="Baldrich P."/>
            <person name="Meyers B.C."/>
            <person name="Huo N."/>
            <person name="Gu Y.Q."/>
            <person name="Zhou H."/>
            <person name="Devos K.M."/>
            <person name="Bennetzen J.L."/>
            <person name="Unver T."/>
            <person name="Budak H."/>
            <person name="Gulick P.J."/>
            <person name="Galiba G."/>
            <person name="Kalapos B."/>
            <person name="Nelson D.R."/>
            <person name="Li P."/>
            <person name="You F.M."/>
            <person name="Luo M.C."/>
            <person name="Dvorak J."/>
        </authorList>
    </citation>
    <scope>NUCLEOTIDE SEQUENCE [LARGE SCALE GENOMIC DNA]</scope>
    <source>
        <strain evidence="2">cv. AL8/78</strain>
    </source>
</reference>
<evidence type="ECO:0000313" key="2">
    <source>
        <dbReference type="EnsemblPlants" id="AET6Gv20803700.2"/>
    </source>
</evidence>
<evidence type="ECO:0000313" key="3">
    <source>
        <dbReference type="Proteomes" id="UP000015105"/>
    </source>
</evidence>
<reference evidence="3" key="2">
    <citation type="journal article" date="2017" name="Nat. Plants">
        <title>The Aegilops tauschii genome reveals multiple impacts of transposons.</title>
        <authorList>
            <person name="Zhao G."/>
            <person name="Zou C."/>
            <person name="Li K."/>
            <person name="Wang K."/>
            <person name="Li T."/>
            <person name="Gao L."/>
            <person name="Zhang X."/>
            <person name="Wang H."/>
            <person name="Yang Z."/>
            <person name="Liu X."/>
            <person name="Jiang W."/>
            <person name="Mao L."/>
            <person name="Kong X."/>
            <person name="Jiao Y."/>
            <person name="Jia J."/>
        </authorList>
    </citation>
    <scope>NUCLEOTIDE SEQUENCE [LARGE SCALE GENOMIC DNA]</scope>
    <source>
        <strain evidence="3">cv. AL8/78</strain>
    </source>
</reference>
<dbReference type="EnsemblPlants" id="AET6Gv20803700.2">
    <property type="protein sequence ID" value="AET6Gv20803700.2"/>
    <property type="gene ID" value="AET6Gv20803700"/>
</dbReference>
<reference evidence="2" key="4">
    <citation type="submission" date="2019-03" db="UniProtKB">
        <authorList>
            <consortium name="EnsemblPlants"/>
        </authorList>
    </citation>
    <scope>IDENTIFICATION</scope>
</reference>
<feature type="region of interest" description="Disordered" evidence="1">
    <location>
        <begin position="32"/>
        <end position="72"/>
    </location>
</feature>
<keyword evidence="3" id="KW-1185">Reference proteome</keyword>
<protein>
    <submittedName>
        <fullName evidence="2">Uncharacterized protein</fullName>
    </submittedName>
</protein>
<reference evidence="3" key="1">
    <citation type="journal article" date="2014" name="Science">
        <title>Ancient hybridizations among the ancestral genomes of bread wheat.</title>
        <authorList>
            <consortium name="International Wheat Genome Sequencing Consortium,"/>
            <person name="Marcussen T."/>
            <person name="Sandve S.R."/>
            <person name="Heier L."/>
            <person name="Spannagl M."/>
            <person name="Pfeifer M."/>
            <person name="Jakobsen K.S."/>
            <person name="Wulff B.B."/>
            <person name="Steuernagel B."/>
            <person name="Mayer K.F."/>
            <person name="Olsen O.A."/>
        </authorList>
    </citation>
    <scope>NUCLEOTIDE SEQUENCE [LARGE SCALE GENOMIC DNA]</scope>
    <source>
        <strain evidence="3">cv. AL8/78</strain>
    </source>
</reference>
<proteinExistence type="predicted"/>
<feature type="compositionally biased region" description="Polar residues" evidence="1">
    <location>
        <begin position="60"/>
        <end position="72"/>
    </location>
</feature>
<dbReference type="AlphaFoldDB" id="A0A453PPL4"/>
<name>A0A453PPL4_AEGTS</name>
<dbReference type="Proteomes" id="UP000015105">
    <property type="component" value="Chromosome 6D"/>
</dbReference>
<evidence type="ECO:0000256" key="1">
    <source>
        <dbReference type="SAM" id="MobiDB-lite"/>
    </source>
</evidence>
<dbReference type="Gramene" id="AET6Gv20803700.3">
    <property type="protein sequence ID" value="AET6Gv20803700.3"/>
    <property type="gene ID" value="AET6Gv20803700"/>
</dbReference>
<accession>A0A453PPL4</accession>
<organism evidence="2 3">
    <name type="scientific">Aegilops tauschii subsp. strangulata</name>
    <name type="common">Goatgrass</name>
    <dbReference type="NCBI Taxonomy" id="200361"/>
    <lineage>
        <taxon>Eukaryota</taxon>
        <taxon>Viridiplantae</taxon>
        <taxon>Streptophyta</taxon>
        <taxon>Embryophyta</taxon>
        <taxon>Tracheophyta</taxon>
        <taxon>Spermatophyta</taxon>
        <taxon>Magnoliopsida</taxon>
        <taxon>Liliopsida</taxon>
        <taxon>Poales</taxon>
        <taxon>Poaceae</taxon>
        <taxon>BOP clade</taxon>
        <taxon>Pooideae</taxon>
        <taxon>Triticodae</taxon>
        <taxon>Triticeae</taxon>
        <taxon>Triticinae</taxon>
        <taxon>Aegilops</taxon>
    </lineage>
</organism>
<dbReference type="Gramene" id="AET6Gv20803700.2">
    <property type="protein sequence ID" value="AET6Gv20803700.2"/>
    <property type="gene ID" value="AET6Gv20803700"/>
</dbReference>
<sequence>MEFLLQPIRSTSVMEEVNDSQLPMEPLHFPAMATEAEQLPPMASGSVDGGRAAGEVDTEPQASEQSIGQIDP</sequence>